<protein>
    <submittedName>
        <fullName evidence="2">Pimeloyl-ACP methyl ester carboxylesterase</fullName>
    </submittedName>
</protein>
<evidence type="ECO:0000313" key="2">
    <source>
        <dbReference type="EMBL" id="MDQ0644919.1"/>
    </source>
</evidence>
<dbReference type="InterPro" id="IPR029059">
    <property type="entry name" value="AB_hydrolase_5"/>
</dbReference>
<dbReference type="PANTHER" id="PTHR43433">
    <property type="entry name" value="HYDROLASE, ALPHA/BETA FOLD FAMILY PROTEIN"/>
    <property type="match status" value="1"/>
</dbReference>
<dbReference type="PANTHER" id="PTHR43433:SF5">
    <property type="entry name" value="AB HYDROLASE-1 DOMAIN-CONTAINING PROTEIN"/>
    <property type="match status" value="1"/>
</dbReference>
<name>A0ABU0PE49_9MICO</name>
<gene>
    <name evidence="2" type="ORF">QFZ46_003079</name>
</gene>
<dbReference type="Proteomes" id="UP001239085">
    <property type="component" value="Unassembled WGS sequence"/>
</dbReference>
<dbReference type="Gene3D" id="3.40.50.1820">
    <property type="entry name" value="alpha/beta hydrolase"/>
    <property type="match status" value="2"/>
</dbReference>
<sequence length="193" mass="20365">MTQQSILDADGRAVPYIEEGEGPVPLVLISGRALSGDGLGVVAHYLAEEAGFHVVRVGPRANSGGQDRAATLQERVEDALAVIDHLGLDHTWIGGHAFGGTAARIFAAEHTDRVNGLLLLGVEEDEIPLAPAIPVLIVQATDDEVTPSSTAQALQSTAPERASIKTVDGADHLFPATHPIETAVIIEEYLDWD</sequence>
<proteinExistence type="predicted"/>
<organism evidence="2 3">
    <name type="scientific">Microbacterium murale</name>
    <dbReference type="NCBI Taxonomy" id="1081040"/>
    <lineage>
        <taxon>Bacteria</taxon>
        <taxon>Bacillati</taxon>
        <taxon>Actinomycetota</taxon>
        <taxon>Actinomycetes</taxon>
        <taxon>Micrococcales</taxon>
        <taxon>Microbacteriaceae</taxon>
        <taxon>Microbacterium</taxon>
    </lineage>
</organism>
<comment type="caution">
    <text evidence="2">The sequence shown here is derived from an EMBL/GenBank/DDBJ whole genome shotgun (WGS) entry which is preliminary data.</text>
</comment>
<keyword evidence="3" id="KW-1185">Reference proteome</keyword>
<feature type="domain" description="Alpha/beta hydrolase fold-5" evidence="1">
    <location>
        <begin position="78"/>
        <end position="172"/>
    </location>
</feature>
<reference evidence="2 3" key="1">
    <citation type="submission" date="2023-07" db="EMBL/GenBank/DDBJ databases">
        <title>Comparative genomics of wheat-associated soil bacteria to identify genetic determinants of phenazine resistance.</title>
        <authorList>
            <person name="Mouncey N."/>
        </authorList>
    </citation>
    <scope>NUCLEOTIDE SEQUENCE [LARGE SCALE GENOMIC DNA]</scope>
    <source>
        <strain evidence="2 3">W2I7</strain>
    </source>
</reference>
<dbReference type="EMBL" id="JAUSXK010000001">
    <property type="protein sequence ID" value="MDQ0644919.1"/>
    <property type="molecule type" value="Genomic_DNA"/>
</dbReference>
<dbReference type="Pfam" id="PF12695">
    <property type="entry name" value="Abhydrolase_5"/>
    <property type="match status" value="1"/>
</dbReference>
<dbReference type="InterPro" id="IPR029058">
    <property type="entry name" value="AB_hydrolase_fold"/>
</dbReference>
<dbReference type="RefSeq" id="WP_307363102.1">
    <property type="nucleotide sequence ID" value="NZ_JAUSXK010000001.1"/>
</dbReference>
<evidence type="ECO:0000313" key="3">
    <source>
        <dbReference type="Proteomes" id="UP001239085"/>
    </source>
</evidence>
<accession>A0ABU0PE49</accession>
<dbReference type="InterPro" id="IPR050471">
    <property type="entry name" value="AB_hydrolase"/>
</dbReference>
<dbReference type="SUPFAM" id="SSF53474">
    <property type="entry name" value="alpha/beta-Hydrolases"/>
    <property type="match status" value="1"/>
</dbReference>
<evidence type="ECO:0000259" key="1">
    <source>
        <dbReference type="Pfam" id="PF12695"/>
    </source>
</evidence>